<evidence type="ECO:0000313" key="11">
    <source>
        <dbReference type="EMBL" id="HGF87921.1"/>
    </source>
</evidence>
<dbReference type="InterPro" id="IPR014038">
    <property type="entry name" value="EF1B_bsu/dsu_GNE"/>
</dbReference>
<dbReference type="GO" id="GO:0003746">
    <property type="term" value="F:translation elongation factor activity"/>
    <property type="evidence" value="ECO:0007669"/>
    <property type="project" value="UniProtKB-UniRule"/>
</dbReference>
<dbReference type="EMBL" id="DSQD01000186">
    <property type="protein sequence ID" value="HGF87921.1"/>
    <property type="molecule type" value="Genomic_DNA"/>
</dbReference>
<dbReference type="SMART" id="SM00888">
    <property type="entry name" value="EF1_GNE"/>
    <property type="match status" value="1"/>
</dbReference>
<dbReference type="EMBL" id="DSCQ01000028">
    <property type="protein sequence ID" value="HET20923.1"/>
    <property type="molecule type" value="Genomic_DNA"/>
</dbReference>
<evidence type="ECO:0000256" key="6">
    <source>
        <dbReference type="ARBA" id="ARBA00032274"/>
    </source>
</evidence>
<evidence type="ECO:0000256" key="2">
    <source>
        <dbReference type="ARBA" id="ARBA00007411"/>
    </source>
</evidence>
<evidence type="ECO:0000256" key="7">
    <source>
        <dbReference type="HAMAP-Rule" id="MF_00043"/>
    </source>
</evidence>
<dbReference type="PANTHER" id="PTHR39647">
    <property type="entry name" value="ELONGATION FACTOR 1-BETA"/>
    <property type="match status" value="1"/>
</dbReference>
<accession>A0A7C3VC67</accession>
<evidence type="ECO:0000313" key="10">
    <source>
        <dbReference type="EMBL" id="HFW31847.1"/>
    </source>
</evidence>
<feature type="domain" description="Translation elongation factor EF1B beta/delta subunit guanine nucleotide exchange" evidence="8">
    <location>
        <begin position="3"/>
        <end position="88"/>
    </location>
</feature>
<dbReference type="NCBIfam" id="TIGR00489">
    <property type="entry name" value="aEF-1_beta"/>
    <property type="match status" value="1"/>
</dbReference>
<dbReference type="HAMAP" id="MF_00043">
    <property type="entry name" value="EF1_beta"/>
    <property type="match status" value="1"/>
</dbReference>
<dbReference type="NCBIfam" id="NF001670">
    <property type="entry name" value="PRK00435.1"/>
    <property type="match status" value="1"/>
</dbReference>
<dbReference type="CDD" id="cd00292">
    <property type="entry name" value="EF1B"/>
    <property type="match status" value="1"/>
</dbReference>
<evidence type="ECO:0000256" key="1">
    <source>
        <dbReference type="ARBA" id="ARBA00003815"/>
    </source>
</evidence>
<evidence type="ECO:0000256" key="4">
    <source>
        <dbReference type="ARBA" id="ARBA00022768"/>
    </source>
</evidence>
<comment type="caution">
    <text evidence="11">The sequence shown here is derived from an EMBL/GenBank/DDBJ whole genome shotgun (WGS) entry which is preliminary data.</text>
</comment>
<dbReference type="Gene3D" id="3.30.70.60">
    <property type="match status" value="1"/>
</dbReference>
<comment type="function">
    <text evidence="1 7">Promotes the exchange of GDP for GTP in EF-1-alpha/GDP, thus allowing the regeneration of EF-1-alpha/GTP that could then be used to form the ternary complex EF-1-alpha/GTP/AAtRNA.</text>
</comment>
<dbReference type="AlphaFoldDB" id="A0A7C3VC67"/>
<proteinExistence type="inferred from homology"/>
<dbReference type="Pfam" id="PF00736">
    <property type="entry name" value="EF1_GNE"/>
    <property type="match status" value="1"/>
</dbReference>
<evidence type="ECO:0000259" key="8">
    <source>
        <dbReference type="SMART" id="SM00888"/>
    </source>
</evidence>
<reference evidence="11" key="1">
    <citation type="journal article" date="2020" name="mSystems">
        <title>Genome- and Community-Level Interaction Insights into Carbon Utilization and Element Cycling Functions of Hydrothermarchaeota in Hydrothermal Sediment.</title>
        <authorList>
            <person name="Zhou Z."/>
            <person name="Liu Y."/>
            <person name="Xu W."/>
            <person name="Pan J."/>
            <person name="Luo Z.H."/>
            <person name="Li M."/>
        </authorList>
    </citation>
    <scope>NUCLEOTIDE SEQUENCE [LARGE SCALE GENOMIC DNA]</scope>
    <source>
        <strain evidence="9">SpSt-12</strain>
        <strain evidence="11">SpSt-38</strain>
        <strain evidence="10">SpSt-87</strain>
    </source>
</reference>
<sequence length="88" mass="9822">MGKVMMKIRVMPADVDVNLEEVLERIKSIQFEGVELRDSAIQPIAFGLKAIVLMTVMPDAEGIGDRYVEEIGKIEGVESVEIEDMELL</sequence>
<dbReference type="PANTHER" id="PTHR39647:SF1">
    <property type="entry name" value="ELONGATION FACTOR 1-BETA"/>
    <property type="match status" value="1"/>
</dbReference>
<dbReference type="InterPro" id="IPR004542">
    <property type="entry name" value="Transl_elong_EF1B_B_arc"/>
</dbReference>
<evidence type="ECO:0000256" key="5">
    <source>
        <dbReference type="ARBA" id="ARBA00022917"/>
    </source>
</evidence>
<protein>
    <recommendedName>
        <fullName evidence="3 7">Elongation factor 1-beta</fullName>
        <shortName evidence="7">EF-1-beta</shortName>
    </recommendedName>
    <alternativeName>
        <fullName evidence="6 7">aEF-1beta</fullName>
    </alternativeName>
</protein>
<evidence type="ECO:0000313" key="9">
    <source>
        <dbReference type="EMBL" id="HET20923.1"/>
    </source>
</evidence>
<keyword evidence="5 7" id="KW-0648">Protein biosynthesis</keyword>
<dbReference type="InterPro" id="IPR036219">
    <property type="entry name" value="eEF-1beta-like_sf"/>
</dbReference>
<dbReference type="SUPFAM" id="SSF54984">
    <property type="entry name" value="eEF-1beta-like"/>
    <property type="match status" value="1"/>
</dbReference>
<keyword evidence="4 7" id="KW-0251">Elongation factor</keyword>
<comment type="similarity">
    <text evidence="2 7">Belongs to the EF-1-beta/EF-1-delta family.</text>
</comment>
<evidence type="ECO:0000256" key="3">
    <source>
        <dbReference type="ARBA" id="ARBA00017600"/>
    </source>
</evidence>
<name>A0A7C3VC67_ARCFL</name>
<dbReference type="EMBL" id="DTLB01000013">
    <property type="protein sequence ID" value="HFW31847.1"/>
    <property type="molecule type" value="Genomic_DNA"/>
</dbReference>
<organism evidence="11">
    <name type="scientific">Archaeoglobus fulgidus</name>
    <dbReference type="NCBI Taxonomy" id="2234"/>
    <lineage>
        <taxon>Archaea</taxon>
        <taxon>Methanobacteriati</taxon>
        <taxon>Methanobacteriota</taxon>
        <taxon>Archaeoglobi</taxon>
        <taxon>Archaeoglobales</taxon>
        <taxon>Archaeoglobaceae</taxon>
        <taxon>Archaeoglobus</taxon>
    </lineage>
</organism>
<dbReference type="InterPro" id="IPR014717">
    <property type="entry name" value="Transl_elong_EF1B/ribsomal_bS6"/>
</dbReference>
<dbReference type="PIRSF" id="PIRSF006521">
    <property type="entry name" value="Transl_elong_EF1B_B_arc"/>
    <property type="match status" value="1"/>
</dbReference>
<gene>
    <name evidence="7" type="primary">ef1b</name>
    <name evidence="9" type="ORF">ENN70_02205</name>
    <name evidence="11" type="ORF">ENR21_06000</name>
    <name evidence="10" type="ORF">ENW66_02685</name>
</gene>